<evidence type="ECO:0000256" key="15">
    <source>
        <dbReference type="ARBA" id="ARBA00046877"/>
    </source>
</evidence>
<comment type="subcellular location">
    <subcellularLocation>
        <location evidence="3">Apical cell membrane</location>
        <topology evidence="3">Peripheral membrane protein</topology>
        <orientation evidence="3">Extracellular side</orientation>
    </subcellularLocation>
    <subcellularLocation>
        <location evidence="2">Lysosome</location>
    </subcellularLocation>
</comment>
<evidence type="ECO:0000256" key="12">
    <source>
        <dbReference type="ARBA" id="ARBA00023157"/>
    </source>
</evidence>
<dbReference type="Pfam" id="PF08127">
    <property type="entry name" value="Propeptide_C1"/>
    <property type="match status" value="1"/>
</dbReference>
<dbReference type="Gene3D" id="3.90.70.10">
    <property type="entry name" value="Cysteine proteinases"/>
    <property type="match status" value="1"/>
</dbReference>
<evidence type="ECO:0000256" key="14">
    <source>
        <dbReference type="ARBA" id="ARBA00046089"/>
    </source>
</evidence>
<dbReference type="Pfam" id="PF00112">
    <property type="entry name" value="Peptidase_C1"/>
    <property type="match status" value="1"/>
</dbReference>
<evidence type="ECO:0000256" key="2">
    <source>
        <dbReference type="ARBA" id="ARBA00004371"/>
    </source>
</evidence>
<dbReference type="SMART" id="SM00645">
    <property type="entry name" value="Pept_C1"/>
    <property type="match status" value="1"/>
</dbReference>
<comment type="catalytic activity">
    <reaction evidence="1">
        <text>Hydrolysis of proteins with broad specificity for peptide bonds. Preferentially cleaves -Arg-Arg-|-Xaa bonds in small molecule substrates (thus differing from cathepsin L). In addition to being an endopeptidase, shows peptidyl-dipeptidase activity, liberating C-terminal dipeptides.</text>
        <dbReference type="EC" id="3.4.22.1"/>
    </reaction>
</comment>
<evidence type="ECO:0000256" key="8">
    <source>
        <dbReference type="ARBA" id="ARBA00022729"/>
    </source>
</evidence>
<dbReference type="GO" id="GO:0005764">
    <property type="term" value="C:lysosome"/>
    <property type="evidence" value="ECO:0007669"/>
    <property type="project" value="UniProtKB-SubCell"/>
</dbReference>
<dbReference type="GO" id="GO:0016324">
    <property type="term" value="C:apical plasma membrane"/>
    <property type="evidence" value="ECO:0007669"/>
    <property type="project" value="UniProtKB-SubCell"/>
</dbReference>
<proteinExistence type="inferred from homology"/>
<keyword evidence="8 17" id="KW-0732">Signal</keyword>
<accession>A0A8C0WJV2</accession>
<feature type="signal peptide" evidence="17">
    <location>
        <begin position="1"/>
        <end position="17"/>
    </location>
</feature>
<evidence type="ECO:0000256" key="6">
    <source>
        <dbReference type="ARBA" id="ARBA00015559"/>
    </source>
</evidence>
<evidence type="ECO:0000256" key="9">
    <source>
        <dbReference type="ARBA" id="ARBA00022801"/>
    </source>
</evidence>
<sequence length="353" mass="38862">MWYSLASLCCLLVLTSAQSRLSFHPLSDELVNYINKQNTTWQAGHNFYNVDMSYLKRLCGTFLGGPKLPERVQFAEDINLPESFDAREQWPNCPTIREIRDQGSCGSCWAFGAVEAISDRICIHTNGHVNVEASAEDLLTCCGGQCGDGCNGGYPSGAWNFWTKKGLVSGGLYNSHVGCRPYSIPPCEHHVNGSRPQCTGEGDTPKCSKTCEPGYSPSYKEDKHFGYTSYSVSSDEKEIMAEIYKNGPVEGAFTVFSDFLMYKSGVYGPQTTANIVGRLEIRSPDGFRLAIRVGRLGSQGRLWNLLAPSFLGRLQLVAPVVLLSQLLLGSVLPGFVQLCTWYSTRPLQGLLFS</sequence>
<dbReference type="SUPFAM" id="SSF54001">
    <property type="entry name" value="Cysteine proteinases"/>
    <property type="match status" value="1"/>
</dbReference>
<dbReference type="FunFam" id="3.90.70.10:FF:000031">
    <property type="entry name" value="Cathepsin B"/>
    <property type="match status" value="1"/>
</dbReference>
<dbReference type="GO" id="GO:0006508">
    <property type="term" value="P:proteolysis"/>
    <property type="evidence" value="ECO:0007669"/>
    <property type="project" value="UniProtKB-KW"/>
</dbReference>
<evidence type="ECO:0000256" key="13">
    <source>
        <dbReference type="ARBA" id="ARBA00023228"/>
    </source>
</evidence>
<dbReference type="InterPro" id="IPR000668">
    <property type="entry name" value="Peptidase_C1A_C"/>
</dbReference>
<dbReference type="CDD" id="cd02620">
    <property type="entry name" value="Peptidase_C1A_CathepsinB"/>
    <property type="match status" value="1"/>
</dbReference>
<protein>
    <recommendedName>
        <fullName evidence="6">Cathepsin B</fullName>
        <ecNumber evidence="5">3.4.22.1</ecNumber>
    </recommendedName>
    <alternativeName>
        <fullName evidence="16">Cathepsin B1</fullName>
    </alternativeName>
</protein>
<evidence type="ECO:0000256" key="5">
    <source>
        <dbReference type="ARBA" id="ARBA00012537"/>
    </source>
</evidence>
<dbReference type="InterPro" id="IPR013128">
    <property type="entry name" value="Peptidase_C1A"/>
</dbReference>
<name>A0A8C0WJV2_CASCN</name>
<dbReference type="InterPro" id="IPR038765">
    <property type="entry name" value="Papain-like_cys_pep_sf"/>
</dbReference>
<feature type="domain" description="Peptidase C1A papain C-terminal" evidence="18">
    <location>
        <begin position="80"/>
        <end position="301"/>
    </location>
</feature>
<dbReference type="PROSITE" id="PS00139">
    <property type="entry name" value="THIOL_PROTEASE_CYS"/>
    <property type="match status" value="1"/>
</dbReference>
<dbReference type="GO" id="GO:0004197">
    <property type="term" value="F:cysteine-type endopeptidase activity"/>
    <property type="evidence" value="ECO:0007669"/>
    <property type="project" value="UniProtKB-EC"/>
</dbReference>
<dbReference type="Ensembl" id="ENSCCNT00000016664.1">
    <property type="protein sequence ID" value="ENSCCNP00000012691.1"/>
    <property type="gene ID" value="ENSCCNG00000013177.1"/>
</dbReference>
<evidence type="ECO:0000256" key="3">
    <source>
        <dbReference type="ARBA" id="ARBA00004465"/>
    </source>
</evidence>
<comment type="similarity">
    <text evidence="4">Belongs to the peptidase C1 family.</text>
</comment>
<evidence type="ECO:0000313" key="19">
    <source>
        <dbReference type="Ensembl" id="ENSCCNP00000012691.1"/>
    </source>
</evidence>
<dbReference type="AlphaFoldDB" id="A0A8C0WJV2"/>
<dbReference type="PANTHER" id="PTHR12411">
    <property type="entry name" value="CYSTEINE PROTEASE FAMILY C1-RELATED"/>
    <property type="match status" value="1"/>
</dbReference>
<comment type="function">
    <text evidence="14">Thiol protease which is believed to participate in intracellular degradation and turnover of proteins. Cleaves matrix extracellular phosphoglycoprotein MEPE. Involved in the solubilization of cross-linked TG/thyroglobulin in the thyroid follicle lumen. Has also been implicated in tumor invasion and metastasis.</text>
</comment>
<dbReference type="InterPro" id="IPR000169">
    <property type="entry name" value="Pept_cys_AS"/>
</dbReference>
<evidence type="ECO:0000259" key="18">
    <source>
        <dbReference type="SMART" id="SM00645"/>
    </source>
</evidence>
<reference evidence="19" key="1">
    <citation type="submission" date="2023-09" db="UniProtKB">
        <authorList>
            <consortium name="Ensembl"/>
        </authorList>
    </citation>
    <scope>IDENTIFICATION</scope>
</reference>
<feature type="chain" id="PRO_5034113562" description="Cathepsin B" evidence="17">
    <location>
        <begin position="18"/>
        <end position="353"/>
    </location>
</feature>
<keyword evidence="10" id="KW-0788">Thiol protease</keyword>
<keyword evidence="7" id="KW-0645">Protease</keyword>
<evidence type="ECO:0000256" key="1">
    <source>
        <dbReference type="ARBA" id="ARBA00001754"/>
    </source>
</evidence>
<keyword evidence="12" id="KW-1015">Disulfide bond</keyword>
<evidence type="ECO:0000256" key="10">
    <source>
        <dbReference type="ARBA" id="ARBA00022807"/>
    </source>
</evidence>
<dbReference type="InterPro" id="IPR012599">
    <property type="entry name" value="Propeptide_C1A"/>
</dbReference>
<organism evidence="19">
    <name type="scientific">Castor canadensis</name>
    <name type="common">American beaver</name>
    <dbReference type="NCBI Taxonomy" id="51338"/>
    <lineage>
        <taxon>Eukaryota</taxon>
        <taxon>Metazoa</taxon>
        <taxon>Chordata</taxon>
        <taxon>Craniata</taxon>
        <taxon>Vertebrata</taxon>
        <taxon>Euteleostomi</taxon>
        <taxon>Mammalia</taxon>
        <taxon>Eutheria</taxon>
        <taxon>Euarchontoglires</taxon>
        <taxon>Glires</taxon>
        <taxon>Rodentia</taxon>
        <taxon>Castorimorpha</taxon>
        <taxon>Castoridae</taxon>
        <taxon>Castor</taxon>
    </lineage>
</organism>
<keyword evidence="9" id="KW-0378">Hydrolase</keyword>
<evidence type="ECO:0000256" key="17">
    <source>
        <dbReference type="SAM" id="SignalP"/>
    </source>
</evidence>
<dbReference type="EC" id="3.4.22.1" evidence="5"/>
<evidence type="ECO:0000256" key="11">
    <source>
        <dbReference type="ARBA" id="ARBA00023145"/>
    </source>
</evidence>
<keyword evidence="11" id="KW-0865">Zymogen</keyword>
<keyword evidence="13" id="KW-0458">Lysosome</keyword>
<comment type="subunit">
    <text evidence="15">Dimer of a heavy chain and a light chain cross-linked by a disulfide bond. Interacts with SRPX2. Directly interacts with SHKBP1.</text>
</comment>
<evidence type="ECO:0000256" key="7">
    <source>
        <dbReference type="ARBA" id="ARBA00022670"/>
    </source>
</evidence>
<evidence type="ECO:0000256" key="16">
    <source>
        <dbReference type="ARBA" id="ARBA00078755"/>
    </source>
</evidence>
<evidence type="ECO:0000256" key="4">
    <source>
        <dbReference type="ARBA" id="ARBA00008455"/>
    </source>
</evidence>
<gene>
    <name evidence="19" type="primary">Ctsb</name>
</gene>